<dbReference type="EMBL" id="JAUJYO010000001">
    <property type="protein sequence ID" value="KAK1327230.1"/>
    <property type="molecule type" value="Genomic_DNA"/>
</dbReference>
<dbReference type="Gene3D" id="1.10.630.10">
    <property type="entry name" value="Cytochrome P450"/>
    <property type="match status" value="1"/>
</dbReference>
<keyword evidence="11" id="KW-0472">Membrane</keyword>
<dbReference type="PANTHER" id="PTHR47953:SF19">
    <property type="entry name" value="OS06G0641600 PROTEIN"/>
    <property type="match status" value="1"/>
</dbReference>
<name>A0AAV9FMP3_ACOCL</name>
<evidence type="ECO:0000256" key="1">
    <source>
        <dbReference type="ARBA" id="ARBA00001971"/>
    </source>
</evidence>
<keyword evidence="4" id="KW-0349">Heme</keyword>
<dbReference type="GO" id="GO:0016020">
    <property type="term" value="C:membrane"/>
    <property type="evidence" value="ECO:0007669"/>
    <property type="project" value="UniProtKB-SubCell"/>
</dbReference>
<evidence type="ECO:0000256" key="2">
    <source>
        <dbReference type="ARBA" id="ARBA00004167"/>
    </source>
</evidence>
<dbReference type="SUPFAM" id="SSF48264">
    <property type="entry name" value="Cytochrome P450"/>
    <property type="match status" value="1"/>
</dbReference>
<dbReference type="PANTHER" id="PTHR47953">
    <property type="entry name" value="OS08G0105600 PROTEIN"/>
    <property type="match status" value="1"/>
</dbReference>
<keyword evidence="7" id="KW-1133">Transmembrane helix</keyword>
<proteinExistence type="inferred from homology"/>
<evidence type="ECO:0000313" key="13">
    <source>
        <dbReference type="Proteomes" id="UP001180020"/>
    </source>
</evidence>
<dbReference type="AlphaFoldDB" id="A0AAV9FMP3"/>
<evidence type="ECO:0000256" key="9">
    <source>
        <dbReference type="ARBA" id="ARBA00023004"/>
    </source>
</evidence>
<dbReference type="GO" id="GO:0004497">
    <property type="term" value="F:monooxygenase activity"/>
    <property type="evidence" value="ECO:0007669"/>
    <property type="project" value="UniProtKB-KW"/>
</dbReference>
<gene>
    <name evidence="12" type="primary">CYP71B34</name>
    <name evidence="12" type="ORF">QJS10_CPA01g02507</name>
</gene>
<dbReference type="GO" id="GO:0005506">
    <property type="term" value="F:iron ion binding"/>
    <property type="evidence" value="ECO:0007669"/>
    <property type="project" value="InterPro"/>
</dbReference>
<protein>
    <submittedName>
        <fullName evidence="12">Cytochrome P450 71B34</fullName>
    </submittedName>
</protein>
<evidence type="ECO:0000256" key="8">
    <source>
        <dbReference type="ARBA" id="ARBA00023002"/>
    </source>
</evidence>
<keyword evidence="5" id="KW-0812">Transmembrane</keyword>
<keyword evidence="8" id="KW-0560">Oxidoreductase</keyword>
<evidence type="ECO:0000256" key="4">
    <source>
        <dbReference type="ARBA" id="ARBA00022617"/>
    </source>
</evidence>
<keyword evidence="6" id="KW-0479">Metal-binding</keyword>
<comment type="caution">
    <text evidence="12">The sequence shown here is derived from an EMBL/GenBank/DDBJ whole genome shotgun (WGS) entry which is preliminary data.</text>
</comment>
<evidence type="ECO:0000256" key="3">
    <source>
        <dbReference type="ARBA" id="ARBA00010617"/>
    </source>
</evidence>
<reference evidence="12" key="2">
    <citation type="submission" date="2023-06" db="EMBL/GenBank/DDBJ databases">
        <authorList>
            <person name="Ma L."/>
            <person name="Liu K.-W."/>
            <person name="Li Z."/>
            <person name="Hsiao Y.-Y."/>
            <person name="Qi Y."/>
            <person name="Fu T."/>
            <person name="Tang G."/>
            <person name="Zhang D."/>
            <person name="Sun W.-H."/>
            <person name="Liu D.-K."/>
            <person name="Li Y."/>
            <person name="Chen G.-Z."/>
            <person name="Liu X.-D."/>
            <person name="Liao X.-Y."/>
            <person name="Jiang Y.-T."/>
            <person name="Yu X."/>
            <person name="Hao Y."/>
            <person name="Huang J."/>
            <person name="Zhao X.-W."/>
            <person name="Ke S."/>
            <person name="Chen Y.-Y."/>
            <person name="Wu W.-L."/>
            <person name="Hsu J.-L."/>
            <person name="Lin Y.-F."/>
            <person name="Huang M.-D."/>
            <person name="Li C.-Y."/>
            <person name="Huang L."/>
            <person name="Wang Z.-W."/>
            <person name="Zhao X."/>
            <person name="Zhong W.-Y."/>
            <person name="Peng D.-H."/>
            <person name="Ahmad S."/>
            <person name="Lan S."/>
            <person name="Zhang J.-S."/>
            <person name="Tsai W.-C."/>
            <person name="Van De Peer Y."/>
            <person name="Liu Z.-J."/>
        </authorList>
    </citation>
    <scope>NUCLEOTIDE SEQUENCE</scope>
    <source>
        <strain evidence="12">CP</strain>
        <tissue evidence="12">Leaves</tissue>
    </source>
</reference>
<keyword evidence="9" id="KW-0408">Iron</keyword>
<organism evidence="12 13">
    <name type="scientific">Acorus calamus</name>
    <name type="common">Sweet flag</name>
    <dbReference type="NCBI Taxonomy" id="4465"/>
    <lineage>
        <taxon>Eukaryota</taxon>
        <taxon>Viridiplantae</taxon>
        <taxon>Streptophyta</taxon>
        <taxon>Embryophyta</taxon>
        <taxon>Tracheophyta</taxon>
        <taxon>Spermatophyta</taxon>
        <taxon>Magnoliopsida</taxon>
        <taxon>Liliopsida</taxon>
        <taxon>Acoraceae</taxon>
        <taxon>Acorus</taxon>
    </lineage>
</organism>
<evidence type="ECO:0000313" key="12">
    <source>
        <dbReference type="EMBL" id="KAK1327230.1"/>
    </source>
</evidence>
<keyword evidence="10" id="KW-0503">Monooxygenase</keyword>
<keyword evidence="13" id="KW-1185">Reference proteome</keyword>
<sequence>MAEVELALASLLYRFDWRLPEKMKAEELDMREAPGLTVRRMPNLLVIATPHQSRMC</sequence>
<accession>A0AAV9FMP3</accession>
<comment type="cofactor">
    <cofactor evidence="1">
        <name>heme</name>
        <dbReference type="ChEBI" id="CHEBI:30413"/>
    </cofactor>
</comment>
<dbReference type="Proteomes" id="UP001180020">
    <property type="component" value="Unassembled WGS sequence"/>
</dbReference>
<dbReference type="GO" id="GO:0020037">
    <property type="term" value="F:heme binding"/>
    <property type="evidence" value="ECO:0007669"/>
    <property type="project" value="InterPro"/>
</dbReference>
<evidence type="ECO:0000256" key="7">
    <source>
        <dbReference type="ARBA" id="ARBA00022989"/>
    </source>
</evidence>
<dbReference type="InterPro" id="IPR052306">
    <property type="entry name" value="CYP450_71D"/>
</dbReference>
<dbReference type="GO" id="GO:0016705">
    <property type="term" value="F:oxidoreductase activity, acting on paired donors, with incorporation or reduction of molecular oxygen"/>
    <property type="evidence" value="ECO:0007669"/>
    <property type="project" value="InterPro"/>
</dbReference>
<reference evidence="12" key="1">
    <citation type="journal article" date="2023" name="Nat. Commun.">
        <title>Diploid and tetraploid genomes of Acorus and the evolution of monocots.</title>
        <authorList>
            <person name="Ma L."/>
            <person name="Liu K.W."/>
            <person name="Li Z."/>
            <person name="Hsiao Y.Y."/>
            <person name="Qi Y."/>
            <person name="Fu T."/>
            <person name="Tang G.D."/>
            <person name="Zhang D."/>
            <person name="Sun W.H."/>
            <person name="Liu D.K."/>
            <person name="Li Y."/>
            <person name="Chen G.Z."/>
            <person name="Liu X.D."/>
            <person name="Liao X.Y."/>
            <person name="Jiang Y.T."/>
            <person name="Yu X."/>
            <person name="Hao Y."/>
            <person name="Huang J."/>
            <person name="Zhao X.W."/>
            <person name="Ke S."/>
            <person name="Chen Y.Y."/>
            <person name="Wu W.L."/>
            <person name="Hsu J.L."/>
            <person name="Lin Y.F."/>
            <person name="Huang M.D."/>
            <person name="Li C.Y."/>
            <person name="Huang L."/>
            <person name="Wang Z.W."/>
            <person name="Zhao X."/>
            <person name="Zhong W.Y."/>
            <person name="Peng D.H."/>
            <person name="Ahmad S."/>
            <person name="Lan S."/>
            <person name="Zhang J.S."/>
            <person name="Tsai W.C."/>
            <person name="Van de Peer Y."/>
            <person name="Liu Z.J."/>
        </authorList>
    </citation>
    <scope>NUCLEOTIDE SEQUENCE</scope>
    <source>
        <strain evidence="12">CP</strain>
    </source>
</reference>
<evidence type="ECO:0000256" key="5">
    <source>
        <dbReference type="ARBA" id="ARBA00022692"/>
    </source>
</evidence>
<evidence type="ECO:0000256" key="6">
    <source>
        <dbReference type="ARBA" id="ARBA00022723"/>
    </source>
</evidence>
<evidence type="ECO:0000256" key="11">
    <source>
        <dbReference type="ARBA" id="ARBA00023136"/>
    </source>
</evidence>
<evidence type="ECO:0000256" key="10">
    <source>
        <dbReference type="ARBA" id="ARBA00023033"/>
    </source>
</evidence>
<comment type="similarity">
    <text evidence="3">Belongs to the cytochrome P450 family.</text>
</comment>
<dbReference type="InterPro" id="IPR036396">
    <property type="entry name" value="Cyt_P450_sf"/>
</dbReference>
<comment type="subcellular location">
    <subcellularLocation>
        <location evidence="2">Membrane</location>
        <topology evidence="2">Single-pass membrane protein</topology>
    </subcellularLocation>
</comment>